<dbReference type="InterPro" id="IPR044227">
    <property type="entry name" value="TONSOKU"/>
</dbReference>
<sequence>MQEGSNALSSMLLNSQCCLKVLVLQKCRLGISGVLRIIQVMVFLEELNLADNADLDKQCFAPYDMAEKGSLGLSQPNYNVPESSPPVSVPYDVNQLEVADSEDDEVGVEAATSTRDESGSSSRICDIWTLAKMVSPHKAQSYCILHGQDQDLFQLGRHIKDKTIHFFVEGMKCCVRPCCRKD</sequence>
<proteinExistence type="predicted"/>
<dbReference type="GO" id="GO:0040029">
    <property type="term" value="P:epigenetic regulation of gene expression"/>
    <property type="evidence" value="ECO:0007669"/>
    <property type="project" value="InterPro"/>
</dbReference>
<protein>
    <submittedName>
        <fullName evidence="2">Uncharacterized protein</fullName>
    </submittedName>
</protein>
<dbReference type="EMBL" id="JBEDUW010000001">
    <property type="protein sequence ID" value="KAK9950052.1"/>
    <property type="molecule type" value="Genomic_DNA"/>
</dbReference>
<dbReference type="PANTHER" id="PTHR47684:SF1">
    <property type="entry name" value="PROTEIN TONSOKU"/>
    <property type="match status" value="1"/>
</dbReference>
<evidence type="ECO:0000256" key="1">
    <source>
        <dbReference type="SAM" id="MobiDB-lite"/>
    </source>
</evidence>
<dbReference type="GO" id="GO:0072423">
    <property type="term" value="P:response to DNA damage checkpoint signaling"/>
    <property type="evidence" value="ECO:0007669"/>
    <property type="project" value="InterPro"/>
</dbReference>
<dbReference type="PANTHER" id="PTHR47684">
    <property type="entry name" value="PROTEIN TONSOKU"/>
    <property type="match status" value="1"/>
</dbReference>
<dbReference type="AlphaFoldDB" id="A0AAW1YMZ6"/>
<dbReference type="GO" id="GO:0009933">
    <property type="term" value="P:meristem structural organization"/>
    <property type="evidence" value="ECO:0007669"/>
    <property type="project" value="InterPro"/>
</dbReference>
<reference evidence="2 3" key="1">
    <citation type="journal article" date="2023" name="G3 (Bethesda)">
        <title>A chromosome-length genome assembly and annotation of blackberry (Rubus argutus, cv. 'Hillquist').</title>
        <authorList>
            <person name="Bruna T."/>
            <person name="Aryal R."/>
            <person name="Dudchenko O."/>
            <person name="Sargent D.J."/>
            <person name="Mead D."/>
            <person name="Buti M."/>
            <person name="Cavallini A."/>
            <person name="Hytonen T."/>
            <person name="Andres J."/>
            <person name="Pham M."/>
            <person name="Weisz D."/>
            <person name="Mascagni F."/>
            <person name="Usai G."/>
            <person name="Natali L."/>
            <person name="Bassil N."/>
            <person name="Fernandez G.E."/>
            <person name="Lomsadze A."/>
            <person name="Armour M."/>
            <person name="Olukolu B."/>
            <person name="Poorten T."/>
            <person name="Britton C."/>
            <person name="Davik J."/>
            <person name="Ashrafi H."/>
            <person name="Aiden E.L."/>
            <person name="Borodovsky M."/>
            <person name="Worthington M."/>
        </authorList>
    </citation>
    <scope>NUCLEOTIDE SEQUENCE [LARGE SCALE GENOMIC DNA]</scope>
    <source>
        <strain evidence="2">PI 553951</strain>
    </source>
</reference>
<name>A0AAW1YMZ6_RUBAR</name>
<evidence type="ECO:0000313" key="3">
    <source>
        <dbReference type="Proteomes" id="UP001457282"/>
    </source>
</evidence>
<feature type="region of interest" description="Disordered" evidence="1">
    <location>
        <begin position="101"/>
        <end position="120"/>
    </location>
</feature>
<gene>
    <name evidence="2" type="ORF">M0R45_005558</name>
</gene>
<dbReference type="Proteomes" id="UP001457282">
    <property type="component" value="Unassembled WGS sequence"/>
</dbReference>
<dbReference type="SUPFAM" id="SSF52047">
    <property type="entry name" value="RNI-like"/>
    <property type="match status" value="1"/>
</dbReference>
<keyword evidence="3" id="KW-1185">Reference proteome</keyword>
<organism evidence="2 3">
    <name type="scientific">Rubus argutus</name>
    <name type="common">Southern blackberry</name>
    <dbReference type="NCBI Taxonomy" id="59490"/>
    <lineage>
        <taxon>Eukaryota</taxon>
        <taxon>Viridiplantae</taxon>
        <taxon>Streptophyta</taxon>
        <taxon>Embryophyta</taxon>
        <taxon>Tracheophyta</taxon>
        <taxon>Spermatophyta</taxon>
        <taxon>Magnoliopsida</taxon>
        <taxon>eudicotyledons</taxon>
        <taxon>Gunneridae</taxon>
        <taxon>Pentapetalae</taxon>
        <taxon>rosids</taxon>
        <taxon>fabids</taxon>
        <taxon>Rosales</taxon>
        <taxon>Rosaceae</taxon>
        <taxon>Rosoideae</taxon>
        <taxon>Rosoideae incertae sedis</taxon>
        <taxon>Rubus</taxon>
    </lineage>
</organism>
<evidence type="ECO:0000313" key="2">
    <source>
        <dbReference type="EMBL" id="KAK9950052.1"/>
    </source>
</evidence>
<dbReference type="GO" id="GO:0005634">
    <property type="term" value="C:nucleus"/>
    <property type="evidence" value="ECO:0007669"/>
    <property type="project" value="InterPro"/>
</dbReference>
<comment type="caution">
    <text evidence="2">The sequence shown here is derived from an EMBL/GenBank/DDBJ whole genome shotgun (WGS) entry which is preliminary data.</text>
</comment>
<accession>A0AAW1YMZ6</accession>